<proteinExistence type="predicted"/>
<dbReference type="AlphaFoldDB" id="A0A7H0FZV3"/>
<organism evidence="2 3">
    <name type="scientific">Agrilutibacter terrestris</name>
    <dbReference type="NCBI Taxonomy" id="2865112"/>
    <lineage>
        <taxon>Bacteria</taxon>
        <taxon>Pseudomonadati</taxon>
        <taxon>Pseudomonadota</taxon>
        <taxon>Gammaproteobacteria</taxon>
        <taxon>Lysobacterales</taxon>
        <taxon>Lysobacteraceae</taxon>
        <taxon>Agrilutibacter</taxon>
    </lineage>
</organism>
<dbReference type="Gene3D" id="1.10.260.40">
    <property type="entry name" value="lambda repressor-like DNA-binding domains"/>
    <property type="match status" value="1"/>
</dbReference>
<gene>
    <name evidence="2" type="ORF">H8B22_05005</name>
</gene>
<dbReference type="InterPro" id="IPR001387">
    <property type="entry name" value="Cro/C1-type_HTH"/>
</dbReference>
<evidence type="ECO:0000259" key="1">
    <source>
        <dbReference type="PROSITE" id="PS50943"/>
    </source>
</evidence>
<dbReference type="SUPFAM" id="SSF47413">
    <property type="entry name" value="lambda repressor-like DNA-binding domains"/>
    <property type="match status" value="1"/>
</dbReference>
<evidence type="ECO:0000313" key="3">
    <source>
        <dbReference type="Proteomes" id="UP000516018"/>
    </source>
</evidence>
<dbReference type="GO" id="GO:0003677">
    <property type="term" value="F:DNA binding"/>
    <property type="evidence" value="ECO:0007669"/>
    <property type="project" value="InterPro"/>
</dbReference>
<keyword evidence="3" id="KW-1185">Reference proteome</keyword>
<accession>A0A7H0FZV3</accession>
<protein>
    <submittedName>
        <fullName evidence="2">Helix-turn-helix transcriptional regulator</fullName>
    </submittedName>
</protein>
<dbReference type="CDD" id="cd00093">
    <property type="entry name" value="HTH_XRE"/>
    <property type="match status" value="1"/>
</dbReference>
<reference evidence="2 3" key="1">
    <citation type="submission" date="2020-08" db="EMBL/GenBank/DDBJ databases">
        <title>Lysobacter sp. II4 sp. nov., isolated from soil.</title>
        <authorList>
            <person name="Woo C.Y."/>
            <person name="Kim J."/>
        </authorList>
    </citation>
    <scope>NUCLEOTIDE SEQUENCE [LARGE SCALE GENOMIC DNA]</scope>
    <source>
        <strain evidence="2 3">II4</strain>
    </source>
</reference>
<dbReference type="PROSITE" id="PS50943">
    <property type="entry name" value="HTH_CROC1"/>
    <property type="match status" value="1"/>
</dbReference>
<dbReference type="Pfam" id="PF01381">
    <property type="entry name" value="HTH_3"/>
    <property type="match status" value="1"/>
</dbReference>
<dbReference type="Proteomes" id="UP000516018">
    <property type="component" value="Chromosome"/>
</dbReference>
<evidence type="ECO:0000313" key="2">
    <source>
        <dbReference type="EMBL" id="QNP41569.1"/>
    </source>
</evidence>
<feature type="domain" description="HTH cro/C1-type" evidence="1">
    <location>
        <begin position="7"/>
        <end position="62"/>
    </location>
</feature>
<dbReference type="KEGG" id="lsx:H8B22_05005"/>
<dbReference type="RefSeq" id="WP_187713005.1">
    <property type="nucleotide sequence ID" value="NZ_CP060820.1"/>
</dbReference>
<dbReference type="InterPro" id="IPR010982">
    <property type="entry name" value="Lambda_DNA-bd_dom_sf"/>
</dbReference>
<sequence length="131" mass="14148">MTPQQRIRLARRHAGLSQSALAGAIGVQRSAVSHWETNNGKHPSVTHMREVALACGVQFEWLATGRGKMSLSSDTALDSVAAADALLIEDPIELRLILAFRDAPTRSRAPLVEVVEQLASLRTGRKIGSAR</sequence>
<dbReference type="EMBL" id="CP060820">
    <property type="protein sequence ID" value="QNP41569.1"/>
    <property type="molecule type" value="Genomic_DNA"/>
</dbReference>
<name>A0A7H0FZV3_9GAMM</name>
<dbReference type="SMART" id="SM00530">
    <property type="entry name" value="HTH_XRE"/>
    <property type="match status" value="1"/>
</dbReference>